<dbReference type="GeneID" id="80821421"/>
<dbReference type="RefSeq" id="WP_139211565.1">
    <property type="nucleotide sequence ID" value="NZ_FNYY01000049.1"/>
</dbReference>
<dbReference type="EMBL" id="FNYY01000049">
    <property type="protein sequence ID" value="SEK12247.1"/>
    <property type="molecule type" value="Genomic_DNA"/>
</dbReference>
<accession>A0A975WFR4</accession>
<organism evidence="1 2">
    <name type="scientific">Marinovum algicola</name>
    <dbReference type="NCBI Taxonomy" id="42444"/>
    <lineage>
        <taxon>Bacteria</taxon>
        <taxon>Pseudomonadati</taxon>
        <taxon>Pseudomonadota</taxon>
        <taxon>Alphaproteobacteria</taxon>
        <taxon>Rhodobacterales</taxon>
        <taxon>Roseobacteraceae</taxon>
        <taxon>Marinovum</taxon>
    </lineage>
</organism>
<comment type="caution">
    <text evidence="1">The sequence shown here is derived from an EMBL/GenBank/DDBJ whole genome shotgun (WGS) entry which is preliminary data.</text>
</comment>
<keyword evidence="2" id="KW-1185">Reference proteome</keyword>
<name>A0A975WFR4_9RHOB</name>
<evidence type="ECO:0000313" key="1">
    <source>
        <dbReference type="EMBL" id="SEK12247.1"/>
    </source>
</evidence>
<sequence length="71" mass="8463">MHIDDQLISYIKRLDGRFDVTYDGEPILVAREPPTSDFRMNALRILIERHMRELGAGQRTKYYRRSESAHR</sequence>
<evidence type="ECO:0000313" key="2">
    <source>
        <dbReference type="Proteomes" id="UP000182932"/>
    </source>
</evidence>
<protein>
    <submittedName>
        <fullName evidence="1">Uncharacterized protein</fullName>
    </submittedName>
</protein>
<reference evidence="1 2" key="1">
    <citation type="submission" date="2016-10" db="EMBL/GenBank/DDBJ databases">
        <authorList>
            <person name="Varghese N."/>
            <person name="Submissions S."/>
        </authorList>
    </citation>
    <scope>NUCLEOTIDE SEQUENCE [LARGE SCALE GENOMIC DNA]</scope>
    <source>
        <strain evidence="1 2">FF3</strain>
    </source>
</reference>
<dbReference type="AlphaFoldDB" id="A0A975WFR4"/>
<gene>
    <name evidence="1" type="ORF">SAMN04487940_1495</name>
</gene>
<dbReference type="Proteomes" id="UP000182932">
    <property type="component" value="Unassembled WGS sequence"/>
</dbReference>
<proteinExistence type="predicted"/>